<evidence type="ECO:0000313" key="3">
    <source>
        <dbReference type="Proteomes" id="UP000293846"/>
    </source>
</evidence>
<feature type="transmembrane region" description="Helical" evidence="1">
    <location>
        <begin position="86"/>
        <end position="104"/>
    </location>
</feature>
<sequence length="150" mass="16721">MKHVKALAIKIIVSLILLYLILGGMYGMSFGNVLFITIVLGMVSYTIGDLLILPRTNNLVASLADFGLALMVIWLMSSVFPNNGNGFLMSLIASLGVALFESIYHKYISKNVINNSQSIYNYTGNLRYQTEASEELTPQRAEYKNEDKEK</sequence>
<dbReference type="Proteomes" id="UP000293846">
    <property type="component" value="Unassembled WGS sequence"/>
</dbReference>
<dbReference type="STRING" id="1742358.GCA_001439605_00624"/>
<keyword evidence="1" id="KW-0812">Transmembrane</keyword>
<proteinExistence type="predicted"/>
<name>A0A4R1AYQ1_9BACI</name>
<feature type="transmembrane region" description="Helical" evidence="1">
    <location>
        <begin position="59"/>
        <end position="80"/>
    </location>
</feature>
<evidence type="ECO:0000256" key="1">
    <source>
        <dbReference type="SAM" id="Phobius"/>
    </source>
</evidence>
<dbReference type="Pfam" id="PF10710">
    <property type="entry name" value="DUF2512"/>
    <property type="match status" value="1"/>
</dbReference>
<feature type="transmembrane region" description="Helical" evidence="1">
    <location>
        <begin position="7"/>
        <end position="27"/>
    </location>
</feature>
<protein>
    <submittedName>
        <fullName evidence="2">DUF2512 family protein</fullName>
    </submittedName>
</protein>
<feature type="transmembrane region" description="Helical" evidence="1">
    <location>
        <begin position="33"/>
        <end position="52"/>
    </location>
</feature>
<accession>A0A4R1AYQ1</accession>
<dbReference type="OrthoDB" id="2111682at2"/>
<keyword evidence="1" id="KW-1133">Transmembrane helix</keyword>
<evidence type="ECO:0000313" key="2">
    <source>
        <dbReference type="EMBL" id="TCJ02800.1"/>
    </source>
</evidence>
<dbReference type="EMBL" id="SJTH01000026">
    <property type="protein sequence ID" value="TCJ02800.1"/>
    <property type="molecule type" value="Genomic_DNA"/>
</dbReference>
<gene>
    <name evidence="2" type="ORF">E0Y62_17500</name>
</gene>
<dbReference type="InterPro" id="IPR019649">
    <property type="entry name" value="DUF2512"/>
</dbReference>
<keyword evidence="1" id="KW-0472">Membrane</keyword>
<organism evidence="2 3">
    <name type="scientific">Cytobacillus praedii</name>
    <dbReference type="NCBI Taxonomy" id="1742358"/>
    <lineage>
        <taxon>Bacteria</taxon>
        <taxon>Bacillati</taxon>
        <taxon>Bacillota</taxon>
        <taxon>Bacilli</taxon>
        <taxon>Bacillales</taxon>
        <taxon>Bacillaceae</taxon>
        <taxon>Cytobacillus</taxon>
    </lineage>
</organism>
<keyword evidence="3" id="KW-1185">Reference proteome</keyword>
<comment type="caution">
    <text evidence="2">The sequence shown here is derived from an EMBL/GenBank/DDBJ whole genome shotgun (WGS) entry which is preliminary data.</text>
</comment>
<reference evidence="2 3" key="1">
    <citation type="submission" date="2019-03" db="EMBL/GenBank/DDBJ databases">
        <authorList>
            <person name="Jensen L."/>
            <person name="Storgaard J."/>
            <person name="Sulaj E."/>
            <person name="Schramm A."/>
            <person name="Marshall I.P.G."/>
        </authorList>
    </citation>
    <scope>NUCLEOTIDE SEQUENCE [LARGE SCALE GENOMIC DNA]</scope>
    <source>
        <strain evidence="2 3">2017H2G3</strain>
    </source>
</reference>
<dbReference type="AlphaFoldDB" id="A0A4R1AYQ1"/>
<dbReference type="RefSeq" id="WP_057767967.1">
    <property type="nucleotide sequence ID" value="NZ_JARMQE010000027.1"/>
</dbReference>